<evidence type="ECO:0000313" key="3">
    <source>
        <dbReference type="Proteomes" id="UP000273158"/>
    </source>
</evidence>
<evidence type="ECO:0000313" key="2">
    <source>
        <dbReference type="EMBL" id="RLK49467.1"/>
    </source>
</evidence>
<accession>A0A498C3A3</accession>
<evidence type="ECO:0000256" key="1">
    <source>
        <dbReference type="SAM" id="Phobius"/>
    </source>
</evidence>
<organism evidence="2 3">
    <name type="scientific">Microbacterium telephonicum</name>
    <dbReference type="NCBI Taxonomy" id="1714841"/>
    <lineage>
        <taxon>Bacteria</taxon>
        <taxon>Bacillati</taxon>
        <taxon>Actinomycetota</taxon>
        <taxon>Actinomycetes</taxon>
        <taxon>Micrococcales</taxon>
        <taxon>Microbacteriaceae</taxon>
        <taxon>Microbacterium</taxon>
    </lineage>
</organism>
<dbReference type="Pfam" id="PF13829">
    <property type="entry name" value="DUF4191"/>
    <property type="match status" value="1"/>
</dbReference>
<proteinExistence type="predicted"/>
<protein>
    <submittedName>
        <fullName evidence="2">Uncharacterized protein DUF4191</fullName>
    </submittedName>
</protein>
<name>A0A498C3A3_9MICO</name>
<dbReference type="OrthoDB" id="8479889at2"/>
<keyword evidence="3" id="KW-1185">Reference proteome</keyword>
<keyword evidence="1" id="KW-0812">Transmembrane</keyword>
<feature type="transmembrane region" description="Helical" evidence="1">
    <location>
        <begin position="60"/>
        <end position="82"/>
    </location>
</feature>
<keyword evidence="1" id="KW-1133">Transmembrane helix</keyword>
<reference evidence="2 3" key="1">
    <citation type="journal article" date="2015" name="Stand. Genomic Sci.">
        <title>Genomic Encyclopedia of Bacterial and Archaeal Type Strains, Phase III: the genomes of soil and plant-associated and newly described type strains.</title>
        <authorList>
            <person name="Whitman W.B."/>
            <person name="Woyke T."/>
            <person name="Klenk H.P."/>
            <person name="Zhou Y."/>
            <person name="Lilburn T.G."/>
            <person name="Beck B.J."/>
            <person name="De Vos P."/>
            <person name="Vandamme P."/>
            <person name="Eisen J.A."/>
            <person name="Garrity G."/>
            <person name="Hugenholtz P."/>
            <person name="Kyrpides N.C."/>
        </authorList>
    </citation>
    <scope>NUCLEOTIDE SEQUENCE [LARGE SCALE GENOMIC DNA]</scope>
    <source>
        <strain evidence="2 3">S2T63</strain>
    </source>
</reference>
<comment type="caution">
    <text evidence="2">The sequence shown here is derived from an EMBL/GenBank/DDBJ whole genome shotgun (WGS) entry which is preliminary data.</text>
</comment>
<sequence>MSSRSTSPEKRPGFFRQLRSLVTFTKDVYPWLPWVLIAIIVVVTALGVLVGFFIPPAAIWSIILWGVTGLMFGFLAAMITLTRLSTTAMYKKIDGMPGAAGHVLSTALGRKWSASDTPVGVNPKTQDAVYRVVGRGGVVIVGEGSRGRLTRLIADEKMKAQRVATGVPINVFYIGHGAEDVPIAKLASTIKSLPTKIDRGTMGAVIKRIDSVSQSVTSLPIPKGIDPMKARAPRPR</sequence>
<dbReference type="AlphaFoldDB" id="A0A498C3A3"/>
<dbReference type="Proteomes" id="UP000273158">
    <property type="component" value="Unassembled WGS sequence"/>
</dbReference>
<dbReference type="EMBL" id="RCDB01000002">
    <property type="protein sequence ID" value="RLK49467.1"/>
    <property type="molecule type" value="Genomic_DNA"/>
</dbReference>
<feature type="transmembrane region" description="Helical" evidence="1">
    <location>
        <begin position="31"/>
        <end position="54"/>
    </location>
</feature>
<gene>
    <name evidence="2" type="ORF">C7474_1621</name>
</gene>
<keyword evidence="1" id="KW-0472">Membrane</keyword>
<dbReference type="RefSeq" id="WP_121058720.1">
    <property type="nucleotide sequence ID" value="NZ_RCDB01000002.1"/>
</dbReference>
<dbReference type="InterPro" id="IPR025445">
    <property type="entry name" value="DUF4191"/>
</dbReference>